<dbReference type="EMBL" id="JXCQ01000056">
    <property type="protein sequence ID" value="KIR20103.1"/>
    <property type="molecule type" value="Genomic_DNA"/>
</dbReference>
<accession>A0A0D0SD18</accession>
<organism evidence="2 3">
    <name type="scientific">Pseudomonas fluorescens</name>
    <dbReference type="NCBI Taxonomy" id="294"/>
    <lineage>
        <taxon>Bacteria</taxon>
        <taxon>Pseudomonadati</taxon>
        <taxon>Pseudomonadota</taxon>
        <taxon>Gammaproteobacteria</taxon>
        <taxon>Pseudomonadales</taxon>
        <taxon>Pseudomonadaceae</taxon>
        <taxon>Pseudomonas</taxon>
    </lineage>
</organism>
<dbReference type="AlphaFoldDB" id="A0A0D0SD18"/>
<comment type="caution">
    <text evidence="2">The sequence shown here is derived from an EMBL/GenBank/DDBJ whole genome shotgun (WGS) entry which is preliminary data.</text>
</comment>
<feature type="chain" id="PRO_5002221121" description="Lipoprotein" evidence="1">
    <location>
        <begin position="25"/>
        <end position="186"/>
    </location>
</feature>
<evidence type="ECO:0000313" key="2">
    <source>
        <dbReference type="EMBL" id="KIR20103.1"/>
    </source>
</evidence>
<gene>
    <name evidence="2" type="ORF">PFLU3_44680</name>
</gene>
<proteinExistence type="predicted"/>
<evidence type="ECO:0000313" key="3">
    <source>
        <dbReference type="Proteomes" id="UP000032210"/>
    </source>
</evidence>
<sequence>MKYLMVVCVLLSLGGCVTNQLHFAAYSTEAELAAIKGRVVQADIVQVTGGEKCTRCKESSKIVWHAANYNVGLYEGFANVPVDDWTEFTKRAVDASPTSTLKTSVEIDRVFVKTWNSPDYYACEVSLTVDIAGAKYPGRSRLKLKQVGQSLIGDKVAALNAQVLDTVGLTVKAAYMNALTNYHKAH</sequence>
<keyword evidence="1" id="KW-0732">Signal</keyword>
<protein>
    <recommendedName>
        <fullName evidence="4">Lipoprotein</fullName>
    </recommendedName>
</protein>
<dbReference type="RefSeq" id="WP_043050691.1">
    <property type="nucleotide sequence ID" value="NZ_JXCQ01000056.1"/>
</dbReference>
<evidence type="ECO:0008006" key="4">
    <source>
        <dbReference type="Google" id="ProtNLM"/>
    </source>
</evidence>
<dbReference type="Proteomes" id="UP000032210">
    <property type="component" value="Unassembled WGS sequence"/>
</dbReference>
<reference evidence="2 3" key="1">
    <citation type="submission" date="2015-01" db="EMBL/GenBank/DDBJ databases">
        <title>Genome sequence of the beneficial rhizobacterium Pseudomonas fluorescens 2-79.</title>
        <authorList>
            <person name="Thuermer A."/>
            <person name="Daniel R."/>
        </authorList>
    </citation>
    <scope>NUCLEOTIDE SEQUENCE [LARGE SCALE GENOMIC DNA]</scope>
    <source>
        <strain evidence="2 3">2-79</strain>
    </source>
</reference>
<dbReference type="PROSITE" id="PS51257">
    <property type="entry name" value="PROKAR_LIPOPROTEIN"/>
    <property type="match status" value="1"/>
</dbReference>
<feature type="signal peptide" evidence="1">
    <location>
        <begin position="1"/>
        <end position="24"/>
    </location>
</feature>
<dbReference type="PATRIC" id="fig|294.125.peg.4579"/>
<name>A0A0D0SD18_PSEFL</name>
<evidence type="ECO:0000256" key="1">
    <source>
        <dbReference type="SAM" id="SignalP"/>
    </source>
</evidence>